<protein>
    <submittedName>
        <fullName evidence="2">Uncharacterized protein</fullName>
    </submittedName>
</protein>
<feature type="signal peptide" evidence="1">
    <location>
        <begin position="1"/>
        <end position="18"/>
    </location>
</feature>
<evidence type="ECO:0000313" key="2">
    <source>
        <dbReference type="EMBL" id="MBK0397783.1"/>
    </source>
</evidence>
<dbReference type="Proteomes" id="UP000655420">
    <property type="component" value="Unassembled WGS sequence"/>
</dbReference>
<evidence type="ECO:0000313" key="3">
    <source>
        <dbReference type="Proteomes" id="UP000655420"/>
    </source>
</evidence>
<gene>
    <name evidence="2" type="ORF">H0I76_01155</name>
</gene>
<dbReference type="AlphaFoldDB" id="A0A8J7SA55"/>
<keyword evidence="3" id="KW-1185">Reference proteome</keyword>
<sequence>MRMTIAILALLAASQADAQSAPVAPSEGTLYCENLAEIDAQREAENQGFDRIYAAISTMTTASFCGDAELSDKVDERIRTALWALDDRATALSPAETLQLKQVKASYVVGRQMIDRRN</sequence>
<name>A0A8J7SA55_9RHOB</name>
<evidence type="ECO:0000256" key="1">
    <source>
        <dbReference type="SAM" id="SignalP"/>
    </source>
</evidence>
<accession>A0A8J7SA55</accession>
<organism evidence="2 3">
    <name type="scientific">Thermohalobaculum xanthum</name>
    <dbReference type="NCBI Taxonomy" id="2753746"/>
    <lineage>
        <taxon>Bacteria</taxon>
        <taxon>Pseudomonadati</taxon>
        <taxon>Pseudomonadota</taxon>
        <taxon>Alphaproteobacteria</taxon>
        <taxon>Rhodobacterales</taxon>
        <taxon>Paracoccaceae</taxon>
        <taxon>Thermohalobaculum</taxon>
    </lineage>
</organism>
<proteinExistence type="predicted"/>
<dbReference type="EMBL" id="JAEHHL010000001">
    <property type="protein sequence ID" value="MBK0397783.1"/>
    <property type="molecule type" value="Genomic_DNA"/>
</dbReference>
<keyword evidence="1" id="KW-0732">Signal</keyword>
<comment type="caution">
    <text evidence="2">The sequence shown here is derived from an EMBL/GenBank/DDBJ whole genome shotgun (WGS) entry which is preliminary data.</text>
</comment>
<reference evidence="2" key="1">
    <citation type="submission" date="2020-12" db="EMBL/GenBank/DDBJ databases">
        <title>Bacterial taxonomy.</title>
        <authorList>
            <person name="Pan X."/>
        </authorList>
    </citation>
    <scope>NUCLEOTIDE SEQUENCE</scope>
    <source>
        <strain evidence="2">M0105</strain>
    </source>
</reference>
<dbReference type="RefSeq" id="WP_200605883.1">
    <property type="nucleotide sequence ID" value="NZ_JAEHHL010000001.1"/>
</dbReference>
<feature type="chain" id="PRO_5035233823" evidence="1">
    <location>
        <begin position="19"/>
        <end position="118"/>
    </location>
</feature>